<dbReference type="Proteomes" id="UP000301751">
    <property type="component" value="Unassembled WGS sequence"/>
</dbReference>
<dbReference type="PIRSF" id="PIRSF017082">
    <property type="entry name" value="YflP"/>
    <property type="match status" value="1"/>
</dbReference>
<evidence type="ECO:0000256" key="1">
    <source>
        <dbReference type="ARBA" id="ARBA00006987"/>
    </source>
</evidence>
<dbReference type="Gene3D" id="3.40.190.150">
    <property type="entry name" value="Bordetella uptake gene, domain 1"/>
    <property type="match status" value="1"/>
</dbReference>
<dbReference type="Pfam" id="PF03401">
    <property type="entry name" value="TctC"/>
    <property type="match status" value="1"/>
</dbReference>
<feature type="signal peptide" evidence="2">
    <location>
        <begin position="1"/>
        <end position="24"/>
    </location>
</feature>
<dbReference type="PANTHER" id="PTHR42928:SF5">
    <property type="entry name" value="BLR1237 PROTEIN"/>
    <property type="match status" value="1"/>
</dbReference>
<dbReference type="AlphaFoldDB" id="A0A480ANE0"/>
<feature type="chain" id="PRO_5019725564" evidence="2">
    <location>
        <begin position="25"/>
        <end position="326"/>
    </location>
</feature>
<proteinExistence type="inferred from homology"/>
<organism evidence="3 4">
    <name type="scientific">Pseudaquabacterium pictum</name>
    <dbReference type="NCBI Taxonomy" id="2315236"/>
    <lineage>
        <taxon>Bacteria</taxon>
        <taxon>Pseudomonadati</taxon>
        <taxon>Pseudomonadota</taxon>
        <taxon>Betaproteobacteria</taxon>
        <taxon>Burkholderiales</taxon>
        <taxon>Sphaerotilaceae</taxon>
        <taxon>Pseudaquabacterium</taxon>
    </lineage>
</organism>
<reference evidence="4" key="1">
    <citation type="submission" date="2019-03" db="EMBL/GenBank/DDBJ databases">
        <title>Aquabacterium pictum sp.nov., the first bacteriochlorophyll a-containing freshwater bacterium in the genus Aquabacterium of the class Betaproteobacteria.</title>
        <authorList>
            <person name="Hirose S."/>
            <person name="Tank M."/>
            <person name="Hara E."/>
            <person name="Tamaki H."/>
            <person name="Takaichi S."/>
            <person name="Haruta S."/>
            <person name="Hanada S."/>
        </authorList>
    </citation>
    <scope>NUCLEOTIDE SEQUENCE [LARGE SCALE GENOMIC DNA]</scope>
    <source>
        <strain evidence="4">W35</strain>
    </source>
</reference>
<dbReference type="PANTHER" id="PTHR42928">
    <property type="entry name" value="TRICARBOXYLATE-BINDING PROTEIN"/>
    <property type="match status" value="1"/>
</dbReference>
<evidence type="ECO:0000313" key="4">
    <source>
        <dbReference type="Proteomes" id="UP000301751"/>
    </source>
</evidence>
<dbReference type="CDD" id="cd07012">
    <property type="entry name" value="PBP2_Bug_TTT"/>
    <property type="match status" value="1"/>
</dbReference>
<evidence type="ECO:0000313" key="3">
    <source>
        <dbReference type="EMBL" id="GCL62981.1"/>
    </source>
</evidence>
<dbReference type="SUPFAM" id="SSF53850">
    <property type="entry name" value="Periplasmic binding protein-like II"/>
    <property type="match status" value="1"/>
</dbReference>
<dbReference type="Gene3D" id="3.40.190.10">
    <property type="entry name" value="Periplasmic binding protein-like II"/>
    <property type="match status" value="1"/>
</dbReference>
<accession>A0A480ANE0</accession>
<dbReference type="RefSeq" id="WP_162520755.1">
    <property type="nucleotide sequence ID" value="NZ_BJCL01000004.1"/>
</dbReference>
<dbReference type="InterPro" id="IPR005064">
    <property type="entry name" value="BUG"/>
</dbReference>
<comment type="similarity">
    <text evidence="1">Belongs to the UPF0065 (bug) family.</text>
</comment>
<sequence length="326" mass="34380">MKRRTVLAAGASLLSAPAFVGAQAAWPSRGPIKLVAQFPPGGLVDVVSRLMAPHLSQALGQSVVVENRPGAGGLIGTDYVSKQAADGYTLLVSHAAVHVYAAATRRTMPFDAVADFTHMGLLVEAPMVLVVRAQSPFQTLAQYVDAARSKPVRYGTSGIGSANHLYGELLKIEGKAPNHDHVPYQGSAPAMQDLLAGNIESVFDPITTNVATLKAGQLRALAVSTPKRLAALPNIPTFAELGYGKLTGSQWLGLSAPKGLPAPIAAKLSSLIPEILAKPDVAARLEELQTLPRQPQLIGDDFSKLVRAQIDEWRAVARASNVEVIT</sequence>
<name>A0A480ANE0_9BURK</name>
<evidence type="ECO:0000256" key="2">
    <source>
        <dbReference type="SAM" id="SignalP"/>
    </source>
</evidence>
<keyword evidence="4" id="KW-1185">Reference proteome</keyword>
<comment type="caution">
    <text evidence="3">The sequence shown here is derived from an EMBL/GenBank/DDBJ whole genome shotgun (WGS) entry which is preliminary data.</text>
</comment>
<keyword evidence="2" id="KW-0732">Signal</keyword>
<protein>
    <submittedName>
        <fullName evidence="3">ABC transporter substrate-binding protein</fullName>
    </submittedName>
</protein>
<dbReference type="EMBL" id="BJCL01000004">
    <property type="protein sequence ID" value="GCL62981.1"/>
    <property type="molecule type" value="Genomic_DNA"/>
</dbReference>
<dbReference type="InterPro" id="IPR042100">
    <property type="entry name" value="Bug_dom1"/>
</dbReference>
<gene>
    <name evidence="3" type="ORF">AQPW35_20620</name>
</gene>